<feature type="chain" id="PRO_5045361111" evidence="6">
    <location>
        <begin position="24"/>
        <end position="446"/>
    </location>
</feature>
<dbReference type="EMBL" id="NASZ01000014">
    <property type="protein sequence ID" value="MBD0725520.1"/>
    <property type="molecule type" value="Genomic_DNA"/>
</dbReference>
<evidence type="ECO:0000256" key="6">
    <source>
        <dbReference type="SAM" id="SignalP"/>
    </source>
</evidence>
<accession>A0ABR7URJ0</accession>
<evidence type="ECO:0000313" key="7">
    <source>
        <dbReference type="EMBL" id="MBD0725520.1"/>
    </source>
</evidence>
<dbReference type="InterPro" id="IPR051906">
    <property type="entry name" value="TolC-like"/>
</dbReference>
<reference evidence="7 8" key="1">
    <citation type="journal article" date="2020" name="Microbiol. Res.">
        <title>Flavobacterium pokkalii sp. nov., a novel plant growth promoting native rhizobacteria isolated from pokkali rice grown in coastal saline affected agricultural regions of southern India, Kerala.</title>
        <authorList>
            <person name="Menon R.R."/>
            <person name="Kumari S."/>
            <person name="Viver T."/>
            <person name="Rameshkumar N."/>
        </authorList>
    </citation>
    <scope>NUCLEOTIDE SEQUENCE [LARGE SCALE GENOMIC DNA]</scope>
    <source>
        <strain evidence="7 8">L1I52</strain>
    </source>
</reference>
<gene>
    <name evidence="7" type="ORF">B6A10_10050</name>
</gene>
<comment type="caution">
    <text evidence="7">The sequence shown here is derived from an EMBL/GenBank/DDBJ whole genome shotgun (WGS) entry which is preliminary data.</text>
</comment>
<evidence type="ECO:0000256" key="5">
    <source>
        <dbReference type="ARBA" id="ARBA00023237"/>
    </source>
</evidence>
<organism evidence="7 8">
    <name type="scientific">Flavobacterium pokkalii</name>
    <dbReference type="NCBI Taxonomy" id="1940408"/>
    <lineage>
        <taxon>Bacteria</taxon>
        <taxon>Pseudomonadati</taxon>
        <taxon>Bacteroidota</taxon>
        <taxon>Flavobacteriia</taxon>
        <taxon>Flavobacteriales</taxon>
        <taxon>Flavobacteriaceae</taxon>
        <taxon>Flavobacterium</taxon>
    </lineage>
</organism>
<keyword evidence="3" id="KW-0812">Transmembrane</keyword>
<dbReference type="PANTHER" id="PTHR30026:SF20">
    <property type="entry name" value="OUTER MEMBRANE PROTEIN TOLC"/>
    <property type="match status" value="1"/>
</dbReference>
<sequence>MFNHVKKYFLLYLLVQNSSFLLAQNPTNTIQKKPTLTLNQTWNKALEYSKEININNLEVEVSKEEIAESKHERFPEIVLKGNYEYATNIPVYEKGLFNKPTQHEVIHLLYKLGTDYYFNIYNGNKLNLKIDKKKVAYEMAQIQKNLTVSEIKLQTAAYYLDLQRSIIFKDLMIKDIANQEKQLNEIKELYKHGTVLKSDLLRVELKLSNQKMMLVKIENDIIIANQKLNIIIGLPDEQLINPLNEINPELINLKSYEEYLEIAKTNAYEYHISEKNVEIKKLDLKSIKANVKPKVGLYGEFFIANPQIFLFPYSPSNYTLGIFGVRASIPLSELYINKPKERIAKINLEKEEVEHHHTDDKMREQVFQNYQRFKEALIRIDVNKKDIDQSAENARIVKQNYFNQSALITDLLDADIQLLESQFKYASSKIEAQIQYYQLQNVLGTL</sequence>
<dbReference type="PANTHER" id="PTHR30026">
    <property type="entry name" value="OUTER MEMBRANE PROTEIN TOLC"/>
    <property type="match status" value="1"/>
</dbReference>
<proteinExistence type="predicted"/>
<evidence type="ECO:0000313" key="8">
    <source>
        <dbReference type="Proteomes" id="UP000661715"/>
    </source>
</evidence>
<dbReference type="Gene3D" id="1.20.1600.10">
    <property type="entry name" value="Outer membrane efflux proteins (OEP)"/>
    <property type="match status" value="1"/>
</dbReference>
<keyword evidence="5" id="KW-0998">Cell outer membrane</keyword>
<evidence type="ECO:0000256" key="2">
    <source>
        <dbReference type="ARBA" id="ARBA00022452"/>
    </source>
</evidence>
<feature type="signal peptide" evidence="6">
    <location>
        <begin position="1"/>
        <end position="23"/>
    </location>
</feature>
<keyword evidence="4" id="KW-0472">Membrane</keyword>
<dbReference type="RefSeq" id="WP_188220779.1">
    <property type="nucleotide sequence ID" value="NZ_NASZ01000014.1"/>
</dbReference>
<evidence type="ECO:0000256" key="4">
    <source>
        <dbReference type="ARBA" id="ARBA00023136"/>
    </source>
</evidence>
<comment type="subcellular location">
    <subcellularLocation>
        <location evidence="1">Cell outer membrane</location>
    </subcellularLocation>
</comment>
<keyword evidence="2" id="KW-1134">Transmembrane beta strand</keyword>
<dbReference type="Proteomes" id="UP000661715">
    <property type="component" value="Unassembled WGS sequence"/>
</dbReference>
<evidence type="ECO:0000256" key="3">
    <source>
        <dbReference type="ARBA" id="ARBA00022692"/>
    </source>
</evidence>
<keyword evidence="8" id="KW-1185">Reference proteome</keyword>
<name>A0ABR7URJ0_9FLAO</name>
<dbReference type="SUPFAM" id="SSF56954">
    <property type="entry name" value="Outer membrane efflux proteins (OEP)"/>
    <property type="match status" value="1"/>
</dbReference>
<protein>
    <submittedName>
        <fullName evidence="7">Transporter</fullName>
    </submittedName>
</protein>
<evidence type="ECO:0000256" key="1">
    <source>
        <dbReference type="ARBA" id="ARBA00004442"/>
    </source>
</evidence>
<keyword evidence="6" id="KW-0732">Signal</keyword>